<dbReference type="AlphaFoldDB" id="A0A645EKF3"/>
<dbReference type="GO" id="GO:0005524">
    <property type="term" value="F:ATP binding"/>
    <property type="evidence" value="ECO:0007669"/>
    <property type="project" value="UniProtKB-KW"/>
</dbReference>
<sequence>MPERQGEDIERNEVDGITLRKVSFKYPGAEKEALSNISLQVQPGETIAIVGENGAGKSTLVKLMIGLFSPSSGSVTLGKVETTKVSRKSLYKNVSAVFQNYQRYKMTLGEKVAISDSKGNSEVNKDNKEKLSSALNKADLNIDEEKFKDSYDTMLSREFDGIDLSGGQWQRIAIARGFYRSYHTIVLDEPTAAIDPIEETKIYNKFVDMSKGKTAIIVTHRLGSAKIADRIVVLDNGGISEIGTHEELMSKNGKYAEMYRAQGKWYD</sequence>
<dbReference type="InterPro" id="IPR027417">
    <property type="entry name" value="P-loop_NTPase"/>
</dbReference>
<evidence type="ECO:0000259" key="3">
    <source>
        <dbReference type="PROSITE" id="PS50893"/>
    </source>
</evidence>
<dbReference type="InterPro" id="IPR003593">
    <property type="entry name" value="AAA+_ATPase"/>
</dbReference>
<keyword evidence="4" id="KW-0378">Hydrolase</keyword>
<evidence type="ECO:0000256" key="1">
    <source>
        <dbReference type="ARBA" id="ARBA00022741"/>
    </source>
</evidence>
<dbReference type="PANTHER" id="PTHR24221">
    <property type="entry name" value="ATP-BINDING CASSETTE SUB-FAMILY B"/>
    <property type="match status" value="1"/>
</dbReference>
<dbReference type="PROSITE" id="PS50893">
    <property type="entry name" value="ABC_TRANSPORTER_2"/>
    <property type="match status" value="1"/>
</dbReference>
<dbReference type="InterPro" id="IPR003439">
    <property type="entry name" value="ABC_transporter-like_ATP-bd"/>
</dbReference>
<protein>
    <submittedName>
        <fullName evidence="4">Lipid A export ATP-binding/permease protein MsbA</fullName>
        <ecNumber evidence="4">3.6.3.-</ecNumber>
    </submittedName>
</protein>
<dbReference type="Pfam" id="PF00005">
    <property type="entry name" value="ABC_tran"/>
    <property type="match status" value="1"/>
</dbReference>
<dbReference type="SUPFAM" id="SSF52540">
    <property type="entry name" value="P-loop containing nucleoside triphosphate hydrolases"/>
    <property type="match status" value="1"/>
</dbReference>
<dbReference type="PANTHER" id="PTHR24221:SF654">
    <property type="entry name" value="ATP-BINDING CASSETTE SUB-FAMILY B MEMBER 6"/>
    <property type="match status" value="1"/>
</dbReference>
<evidence type="ECO:0000256" key="2">
    <source>
        <dbReference type="ARBA" id="ARBA00022840"/>
    </source>
</evidence>
<keyword evidence="1" id="KW-0547">Nucleotide-binding</keyword>
<keyword evidence="2 4" id="KW-0067">ATP-binding</keyword>
<dbReference type="EMBL" id="VSSQ01047743">
    <property type="protein sequence ID" value="MPN01752.1"/>
    <property type="molecule type" value="Genomic_DNA"/>
</dbReference>
<dbReference type="InterPro" id="IPR039421">
    <property type="entry name" value="Type_1_exporter"/>
</dbReference>
<dbReference type="GO" id="GO:0034040">
    <property type="term" value="F:ATPase-coupled lipid transmembrane transporter activity"/>
    <property type="evidence" value="ECO:0007669"/>
    <property type="project" value="TreeGrafter"/>
</dbReference>
<dbReference type="Gene3D" id="3.40.50.300">
    <property type="entry name" value="P-loop containing nucleotide triphosphate hydrolases"/>
    <property type="match status" value="1"/>
</dbReference>
<dbReference type="CDD" id="cd03228">
    <property type="entry name" value="ABCC_MRP_Like"/>
    <property type="match status" value="1"/>
</dbReference>
<gene>
    <name evidence="4" type="primary">msbA_32</name>
    <name evidence="4" type="ORF">SDC9_148964</name>
</gene>
<proteinExistence type="predicted"/>
<name>A0A645EKF3_9ZZZZ</name>
<reference evidence="4" key="1">
    <citation type="submission" date="2019-08" db="EMBL/GenBank/DDBJ databases">
        <authorList>
            <person name="Kucharzyk K."/>
            <person name="Murdoch R.W."/>
            <person name="Higgins S."/>
            <person name="Loffler F."/>
        </authorList>
    </citation>
    <scope>NUCLEOTIDE SEQUENCE</scope>
</reference>
<dbReference type="EC" id="3.6.3.-" evidence="4"/>
<accession>A0A645EKF3</accession>
<comment type="caution">
    <text evidence="4">The sequence shown here is derived from an EMBL/GenBank/DDBJ whole genome shotgun (WGS) entry which is preliminary data.</text>
</comment>
<dbReference type="InterPro" id="IPR017871">
    <property type="entry name" value="ABC_transporter-like_CS"/>
</dbReference>
<organism evidence="4">
    <name type="scientific">bioreactor metagenome</name>
    <dbReference type="NCBI Taxonomy" id="1076179"/>
    <lineage>
        <taxon>unclassified sequences</taxon>
        <taxon>metagenomes</taxon>
        <taxon>ecological metagenomes</taxon>
    </lineage>
</organism>
<evidence type="ECO:0000313" key="4">
    <source>
        <dbReference type="EMBL" id="MPN01752.1"/>
    </source>
</evidence>
<dbReference type="GO" id="GO:0016887">
    <property type="term" value="F:ATP hydrolysis activity"/>
    <property type="evidence" value="ECO:0007669"/>
    <property type="project" value="InterPro"/>
</dbReference>
<dbReference type="PROSITE" id="PS00211">
    <property type="entry name" value="ABC_TRANSPORTER_1"/>
    <property type="match status" value="1"/>
</dbReference>
<feature type="domain" description="ABC transporter" evidence="3">
    <location>
        <begin position="17"/>
        <end position="261"/>
    </location>
</feature>
<dbReference type="SMART" id="SM00382">
    <property type="entry name" value="AAA"/>
    <property type="match status" value="1"/>
</dbReference>